<evidence type="ECO:0000313" key="2">
    <source>
        <dbReference type="Proteomes" id="UP000198757"/>
    </source>
</evidence>
<dbReference type="Proteomes" id="UP000198757">
    <property type="component" value="Unassembled WGS sequence"/>
</dbReference>
<dbReference type="SUPFAM" id="SSF158446">
    <property type="entry name" value="IVS-encoded protein-like"/>
    <property type="match status" value="1"/>
</dbReference>
<reference evidence="2" key="1">
    <citation type="submission" date="2016-10" db="EMBL/GenBank/DDBJ databases">
        <authorList>
            <person name="Varghese N."/>
            <person name="Submissions S."/>
        </authorList>
    </citation>
    <scope>NUCLEOTIDE SEQUENCE [LARGE SCALE GENOMIC DNA]</scope>
    <source>
        <strain evidence="2">DSM 25811 / CCM 8410 / LMG 26954 / E90</strain>
    </source>
</reference>
<gene>
    <name evidence="1" type="ORF">SAMN04487894_104114</name>
</gene>
<dbReference type="AlphaFoldDB" id="A0A1G6PP70"/>
<dbReference type="InterPro" id="IPR036583">
    <property type="entry name" value="23S_rRNA_IVS_sf"/>
</dbReference>
<proteinExistence type="predicted"/>
<keyword evidence="2" id="KW-1185">Reference proteome</keyword>
<dbReference type="Gene3D" id="1.20.1440.60">
    <property type="entry name" value="23S rRNA-intervening sequence"/>
    <property type="match status" value="1"/>
</dbReference>
<dbReference type="PANTHER" id="PTHR38471">
    <property type="entry name" value="FOUR HELIX BUNDLE PROTEIN"/>
    <property type="match status" value="1"/>
</dbReference>
<dbReference type="NCBIfam" id="TIGR02436">
    <property type="entry name" value="four helix bundle protein"/>
    <property type="match status" value="1"/>
</dbReference>
<dbReference type="STRING" id="1285928.SAMN04487894_104114"/>
<dbReference type="RefSeq" id="WP_090389738.1">
    <property type="nucleotide sequence ID" value="NZ_FMZO01000004.1"/>
</dbReference>
<dbReference type="OrthoDB" id="5515766at2"/>
<dbReference type="EMBL" id="FMZO01000004">
    <property type="protein sequence ID" value="SDC81963.1"/>
    <property type="molecule type" value="Genomic_DNA"/>
</dbReference>
<dbReference type="PANTHER" id="PTHR38471:SF2">
    <property type="entry name" value="FOUR HELIX BUNDLE PROTEIN"/>
    <property type="match status" value="1"/>
</dbReference>
<name>A0A1G6PP70_NIADE</name>
<dbReference type="InterPro" id="IPR012657">
    <property type="entry name" value="23S_rRNA-intervening_sequence"/>
</dbReference>
<organism evidence="1 2">
    <name type="scientific">Niabella drilacis (strain DSM 25811 / CCM 8410 / CCUG 62505 / LMG 26954 / E90)</name>
    <dbReference type="NCBI Taxonomy" id="1285928"/>
    <lineage>
        <taxon>Bacteria</taxon>
        <taxon>Pseudomonadati</taxon>
        <taxon>Bacteroidota</taxon>
        <taxon>Chitinophagia</taxon>
        <taxon>Chitinophagales</taxon>
        <taxon>Chitinophagaceae</taxon>
        <taxon>Niabella</taxon>
    </lineage>
</organism>
<dbReference type="Pfam" id="PF05635">
    <property type="entry name" value="23S_rRNA_IVP"/>
    <property type="match status" value="1"/>
</dbReference>
<sequence length="136" mass="15532">MSTILKFEDLEIWQQARMLSFEVFKATQKSPFSSDFRFRDQIKAAAGSAMDNIAEGFERSSRLEFIHFLGIAKGSCGEVKSQLYRALDQNYISNDLFSEMYNGYTKLASGIAAFIIYLNKTEARGLRFKDRADNKP</sequence>
<dbReference type="CDD" id="cd16377">
    <property type="entry name" value="23S_rRNA_IVP_like"/>
    <property type="match status" value="1"/>
</dbReference>
<protein>
    <submittedName>
        <fullName evidence="1">Four helix bundle protein</fullName>
    </submittedName>
</protein>
<accession>A0A1G6PP70</accession>
<evidence type="ECO:0000313" key="1">
    <source>
        <dbReference type="EMBL" id="SDC81963.1"/>
    </source>
</evidence>